<protein>
    <submittedName>
        <fullName evidence="2">SGNH hydrolase-type esterase domain-containing protein</fullName>
    </submittedName>
</protein>
<gene>
    <name evidence="2" type="ORF">QBC40DRAFT_277135</name>
</gene>
<keyword evidence="2" id="KW-0378">Hydrolase</keyword>
<proteinExistence type="predicted"/>
<dbReference type="SUPFAM" id="SSF52266">
    <property type="entry name" value="SGNH hydrolase"/>
    <property type="match status" value="1"/>
</dbReference>
<dbReference type="Gene3D" id="3.40.50.1110">
    <property type="entry name" value="SGNH hydrolase"/>
    <property type="match status" value="1"/>
</dbReference>
<keyword evidence="3" id="KW-1185">Reference proteome</keyword>
<dbReference type="InterPro" id="IPR036514">
    <property type="entry name" value="SGNH_hydro_sf"/>
</dbReference>
<dbReference type="Pfam" id="PF13472">
    <property type="entry name" value="Lipase_GDSL_2"/>
    <property type="match status" value="1"/>
</dbReference>
<dbReference type="EMBL" id="MU863900">
    <property type="protein sequence ID" value="KAK4202195.1"/>
    <property type="molecule type" value="Genomic_DNA"/>
</dbReference>
<organism evidence="2 3">
    <name type="scientific">Triangularia verruculosa</name>
    <dbReference type="NCBI Taxonomy" id="2587418"/>
    <lineage>
        <taxon>Eukaryota</taxon>
        <taxon>Fungi</taxon>
        <taxon>Dikarya</taxon>
        <taxon>Ascomycota</taxon>
        <taxon>Pezizomycotina</taxon>
        <taxon>Sordariomycetes</taxon>
        <taxon>Sordariomycetidae</taxon>
        <taxon>Sordariales</taxon>
        <taxon>Podosporaceae</taxon>
        <taxon>Triangularia</taxon>
    </lineage>
</organism>
<name>A0AAN7AYS0_9PEZI</name>
<comment type="caution">
    <text evidence="2">The sequence shown here is derived from an EMBL/GenBank/DDBJ whole genome shotgun (WGS) entry which is preliminary data.</text>
</comment>
<accession>A0AAN7AYS0</accession>
<dbReference type="Proteomes" id="UP001303160">
    <property type="component" value="Unassembled WGS sequence"/>
</dbReference>
<sequence>MEPPPPSSTSPNLEALNKIAKYKLRSFETSLNSHIPLIESLTAPTFPDVVLIGDSMIERMLTTARCGPNLVSPWPSNEMLADGDDEQLPSGQVLNLGVGGDRIQNVASRLIGDQAQGLRSVAKMLAEQKSVKLWVLHVGTNNLSPKKGLEDKDVPALKVLIEALLEIGRVGCKVLVTGLFLRKDIAGDKIEEANDKILRVIGSINDGMPGTVVWLPATEEVKEDHLADHVHLTEEGYKLWIGRSLAKEVMILIKCIDGE</sequence>
<feature type="domain" description="SGNH hydrolase-type esterase" evidence="1">
    <location>
        <begin position="52"/>
        <end position="239"/>
    </location>
</feature>
<evidence type="ECO:0000259" key="1">
    <source>
        <dbReference type="Pfam" id="PF13472"/>
    </source>
</evidence>
<reference evidence="2" key="1">
    <citation type="journal article" date="2023" name="Mol. Phylogenet. Evol.">
        <title>Genome-scale phylogeny and comparative genomics of the fungal order Sordariales.</title>
        <authorList>
            <person name="Hensen N."/>
            <person name="Bonometti L."/>
            <person name="Westerberg I."/>
            <person name="Brannstrom I.O."/>
            <person name="Guillou S."/>
            <person name="Cros-Aarteil S."/>
            <person name="Calhoun S."/>
            <person name="Haridas S."/>
            <person name="Kuo A."/>
            <person name="Mondo S."/>
            <person name="Pangilinan J."/>
            <person name="Riley R."/>
            <person name="LaButti K."/>
            <person name="Andreopoulos B."/>
            <person name="Lipzen A."/>
            <person name="Chen C."/>
            <person name="Yan M."/>
            <person name="Daum C."/>
            <person name="Ng V."/>
            <person name="Clum A."/>
            <person name="Steindorff A."/>
            <person name="Ohm R.A."/>
            <person name="Martin F."/>
            <person name="Silar P."/>
            <person name="Natvig D.O."/>
            <person name="Lalanne C."/>
            <person name="Gautier V."/>
            <person name="Ament-Velasquez S.L."/>
            <person name="Kruys A."/>
            <person name="Hutchinson M.I."/>
            <person name="Powell A.J."/>
            <person name="Barry K."/>
            <person name="Miller A.N."/>
            <person name="Grigoriev I.V."/>
            <person name="Debuchy R."/>
            <person name="Gladieux P."/>
            <person name="Hiltunen Thoren M."/>
            <person name="Johannesson H."/>
        </authorList>
    </citation>
    <scope>NUCLEOTIDE SEQUENCE</scope>
    <source>
        <strain evidence="2">CBS 315.58</strain>
    </source>
</reference>
<evidence type="ECO:0000313" key="2">
    <source>
        <dbReference type="EMBL" id="KAK4202195.1"/>
    </source>
</evidence>
<dbReference type="InterPro" id="IPR013830">
    <property type="entry name" value="SGNH_hydro"/>
</dbReference>
<dbReference type="AlphaFoldDB" id="A0AAN7AYS0"/>
<reference evidence="2" key="2">
    <citation type="submission" date="2023-05" db="EMBL/GenBank/DDBJ databases">
        <authorList>
            <consortium name="Lawrence Berkeley National Laboratory"/>
            <person name="Steindorff A."/>
            <person name="Hensen N."/>
            <person name="Bonometti L."/>
            <person name="Westerberg I."/>
            <person name="Brannstrom I.O."/>
            <person name="Guillou S."/>
            <person name="Cros-Aarteil S."/>
            <person name="Calhoun S."/>
            <person name="Haridas S."/>
            <person name="Kuo A."/>
            <person name="Mondo S."/>
            <person name="Pangilinan J."/>
            <person name="Riley R."/>
            <person name="Labutti K."/>
            <person name="Andreopoulos B."/>
            <person name="Lipzen A."/>
            <person name="Chen C."/>
            <person name="Yanf M."/>
            <person name="Daum C."/>
            <person name="Ng V."/>
            <person name="Clum A."/>
            <person name="Ohm R."/>
            <person name="Martin F."/>
            <person name="Silar P."/>
            <person name="Natvig D."/>
            <person name="Lalanne C."/>
            <person name="Gautier V."/>
            <person name="Ament-Velasquez S.L."/>
            <person name="Kruys A."/>
            <person name="Hutchinson M.I."/>
            <person name="Powell A.J."/>
            <person name="Barry K."/>
            <person name="Miller A.N."/>
            <person name="Grigoriev I.V."/>
            <person name="Debuchy R."/>
            <person name="Gladieux P."/>
            <person name="Thoren M.H."/>
            <person name="Johannesson H."/>
        </authorList>
    </citation>
    <scope>NUCLEOTIDE SEQUENCE</scope>
    <source>
        <strain evidence="2">CBS 315.58</strain>
    </source>
</reference>
<evidence type="ECO:0000313" key="3">
    <source>
        <dbReference type="Proteomes" id="UP001303160"/>
    </source>
</evidence>
<dbReference type="GO" id="GO:0016787">
    <property type="term" value="F:hydrolase activity"/>
    <property type="evidence" value="ECO:0007669"/>
    <property type="project" value="UniProtKB-KW"/>
</dbReference>